<accession>A0A371EVU7</accession>
<evidence type="ECO:0000256" key="1">
    <source>
        <dbReference type="ARBA" id="ARBA00022737"/>
    </source>
</evidence>
<dbReference type="InterPro" id="IPR011990">
    <property type="entry name" value="TPR-like_helical_dom_sf"/>
</dbReference>
<dbReference type="EMBL" id="QJKJ01011800">
    <property type="protein sequence ID" value="RDX70195.1"/>
    <property type="molecule type" value="Genomic_DNA"/>
</dbReference>
<feature type="non-terminal residue" evidence="3">
    <location>
        <position position="451"/>
    </location>
</feature>
<gene>
    <name evidence="3" type="primary">PCMP-E3</name>
    <name evidence="3" type="ORF">CR513_50591</name>
</gene>
<dbReference type="GO" id="GO:0009451">
    <property type="term" value="P:RNA modification"/>
    <property type="evidence" value="ECO:0007669"/>
    <property type="project" value="InterPro"/>
</dbReference>
<keyword evidence="1" id="KW-0677">Repeat</keyword>
<comment type="caution">
    <text evidence="3">The sequence shown here is derived from an EMBL/GenBank/DDBJ whole genome shotgun (WGS) entry which is preliminary data.</text>
</comment>
<dbReference type="GO" id="GO:0003723">
    <property type="term" value="F:RNA binding"/>
    <property type="evidence" value="ECO:0007669"/>
    <property type="project" value="InterPro"/>
</dbReference>
<evidence type="ECO:0000256" key="2">
    <source>
        <dbReference type="PROSITE-ProRule" id="PRU00708"/>
    </source>
</evidence>
<proteinExistence type="predicted"/>
<sequence>MVCNSYSVLLHYTKLISTHVTKSRHSEALTLFQHIHSMLLLPLDPHLVSLTLKSCTALNLPRLGTSLHAHAAKSGSLSNPFVSSALLNLYGTCLSLSMAHNLFLQTQPRNVVVWNAIIALHAHHHNLPQALHLFHSLDTAPTDSTFNPIIAALAATSHPFQSIAFYRKMLDRNLKPRLITLLSLLPACVSLAALNLIKEIHAYALRNSIHPHRQLSSALVEAYGRCGSLAYSTLLFWRMRDEDKDVVAWSSLISACAFHGQAEAALEIFRRMEAAGVRPDGVAFLGVLKACSHAGLADEALCCFARMRGGCHGVEPGSDHYSCLVDVLGRAGRLQEAYEVIRGMPVMVTAKAWGALLGACRNFGELRLAEVAATALAQVEPENAANYVLLGKMYASVGRMEEAQKVRREMKERGVRAAPGSSWVWTRVSSLVVEVIPRGFERLDSIKVPDH</sequence>
<organism evidence="3 4">
    <name type="scientific">Mucuna pruriens</name>
    <name type="common">Velvet bean</name>
    <name type="synonym">Dolichos pruriens</name>
    <dbReference type="NCBI Taxonomy" id="157652"/>
    <lineage>
        <taxon>Eukaryota</taxon>
        <taxon>Viridiplantae</taxon>
        <taxon>Streptophyta</taxon>
        <taxon>Embryophyta</taxon>
        <taxon>Tracheophyta</taxon>
        <taxon>Spermatophyta</taxon>
        <taxon>Magnoliopsida</taxon>
        <taxon>eudicotyledons</taxon>
        <taxon>Gunneridae</taxon>
        <taxon>Pentapetalae</taxon>
        <taxon>rosids</taxon>
        <taxon>fabids</taxon>
        <taxon>Fabales</taxon>
        <taxon>Fabaceae</taxon>
        <taxon>Papilionoideae</taxon>
        <taxon>50 kb inversion clade</taxon>
        <taxon>NPAAA clade</taxon>
        <taxon>indigoferoid/millettioid clade</taxon>
        <taxon>Phaseoleae</taxon>
        <taxon>Mucuna</taxon>
    </lineage>
</organism>
<protein>
    <submittedName>
        <fullName evidence="3">Pentatricopeptide repeat-containing protein</fullName>
    </submittedName>
</protein>
<dbReference type="AlphaFoldDB" id="A0A371EVU7"/>
<dbReference type="Pfam" id="PF13041">
    <property type="entry name" value="PPR_2"/>
    <property type="match status" value="1"/>
</dbReference>
<feature type="repeat" description="PPR" evidence="2">
    <location>
        <begin position="245"/>
        <end position="279"/>
    </location>
</feature>
<evidence type="ECO:0000313" key="4">
    <source>
        <dbReference type="Proteomes" id="UP000257109"/>
    </source>
</evidence>
<dbReference type="Pfam" id="PF01535">
    <property type="entry name" value="PPR"/>
    <property type="match status" value="1"/>
</dbReference>
<reference evidence="3" key="1">
    <citation type="submission" date="2018-05" db="EMBL/GenBank/DDBJ databases">
        <title>Draft genome of Mucuna pruriens seed.</title>
        <authorList>
            <person name="Nnadi N.E."/>
            <person name="Vos R."/>
            <person name="Hasami M.H."/>
            <person name="Devisetty U.K."/>
            <person name="Aguiy J.C."/>
        </authorList>
    </citation>
    <scope>NUCLEOTIDE SEQUENCE [LARGE SCALE GENOMIC DNA]</scope>
    <source>
        <strain evidence="3">JCA_2017</strain>
    </source>
</reference>
<dbReference type="NCBIfam" id="TIGR00756">
    <property type="entry name" value="PPR"/>
    <property type="match status" value="1"/>
</dbReference>
<dbReference type="Pfam" id="PF20431">
    <property type="entry name" value="E_motif"/>
    <property type="match status" value="1"/>
</dbReference>
<dbReference type="OrthoDB" id="185373at2759"/>
<feature type="repeat" description="PPR" evidence="2">
    <location>
        <begin position="383"/>
        <end position="417"/>
    </location>
</feature>
<feature type="non-terminal residue" evidence="3">
    <location>
        <position position="1"/>
    </location>
</feature>
<dbReference type="Gene3D" id="1.25.40.10">
    <property type="entry name" value="Tetratricopeptide repeat domain"/>
    <property type="match status" value="3"/>
</dbReference>
<dbReference type="FunFam" id="1.25.40.10:FF:000090">
    <property type="entry name" value="Pentatricopeptide repeat-containing protein, chloroplastic"/>
    <property type="match status" value="1"/>
</dbReference>
<dbReference type="PANTHER" id="PTHR47926">
    <property type="entry name" value="PENTATRICOPEPTIDE REPEAT-CONTAINING PROTEIN"/>
    <property type="match status" value="1"/>
</dbReference>
<evidence type="ECO:0000313" key="3">
    <source>
        <dbReference type="EMBL" id="RDX70195.1"/>
    </source>
</evidence>
<dbReference type="Proteomes" id="UP000257109">
    <property type="component" value="Unassembled WGS sequence"/>
</dbReference>
<dbReference type="InterPro" id="IPR046960">
    <property type="entry name" value="PPR_At4g14850-like_plant"/>
</dbReference>
<dbReference type="InterPro" id="IPR002885">
    <property type="entry name" value="PPR_rpt"/>
</dbReference>
<keyword evidence="4" id="KW-1185">Reference proteome</keyword>
<dbReference type="PANTHER" id="PTHR47926:SF426">
    <property type="entry name" value="TETRATRICOPEPTIDE-LIKE HELICAL DOMAIN SUPERFAMILY, DYW DOMAIN-CONTAINING PROTEIN"/>
    <property type="match status" value="1"/>
</dbReference>
<name>A0A371EVU7_MUCPR</name>
<dbReference type="PROSITE" id="PS51375">
    <property type="entry name" value="PPR"/>
    <property type="match status" value="2"/>
</dbReference>
<dbReference type="InterPro" id="IPR046848">
    <property type="entry name" value="E_motif"/>
</dbReference>